<proteinExistence type="predicted"/>
<organism evidence="3 4">
    <name type="scientific">Spongiivirga citrea</name>
    <dbReference type="NCBI Taxonomy" id="1481457"/>
    <lineage>
        <taxon>Bacteria</taxon>
        <taxon>Pseudomonadati</taxon>
        <taxon>Bacteroidota</taxon>
        <taxon>Flavobacteriia</taxon>
        <taxon>Flavobacteriales</taxon>
        <taxon>Flavobacteriaceae</taxon>
        <taxon>Spongiivirga</taxon>
    </lineage>
</organism>
<dbReference type="AlphaFoldDB" id="A0A6M0CLZ9"/>
<comment type="caution">
    <text evidence="3">The sequence shown here is derived from an EMBL/GenBank/DDBJ whole genome shotgun (WGS) entry which is preliminary data.</text>
</comment>
<dbReference type="EMBL" id="JAABOQ010000002">
    <property type="protein sequence ID" value="NER16859.1"/>
    <property type="molecule type" value="Genomic_DNA"/>
</dbReference>
<protein>
    <submittedName>
        <fullName evidence="3">Uncharacterized protein</fullName>
    </submittedName>
</protein>
<dbReference type="Proteomes" id="UP000474296">
    <property type="component" value="Unassembled WGS sequence"/>
</dbReference>
<keyword evidence="2" id="KW-0812">Transmembrane</keyword>
<keyword evidence="4" id="KW-1185">Reference proteome</keyword>
<feature type="transmembrane region" description="Helical" evidence="2">
    <location>
        <begin position="6"/>
        <end position="26"/>
    </location>
</feature>
<feature type="compositionally biased region" description="Acidic residues" evidence="1">
    <location>
        <begin position="46"/>
        <end position="55"/>
    </location>
</feature>
<feature type="compositionally biased region" description="Basic and acidic residues" evidence="1">
    <location>
        <begin position="56"/>
        <end position="70"/>
    </location>
</feature>
<reference evidence="3 4" key="1">
    <citation type="submission" date="2020-01" db="EMBL/GenBank/DDBJ databases">
        <title>Spongiivirga citrea KCTC 32990T.</title>
        <authorList>
            <person name="Wang G."/>
        </authorList>
    </citation>
    <scope>NUCLEOTIDE SEQUENCE [LARGE SCALE GENOMIC DNA]</scope>
    <source>
        <strain evidence="3 4">KCTC 32990</strain>
    </source>
</reference>
<dbReference type="RefSeq" id="WP_164030435.1">
    <property type="nucleotide sequence ID" value="NZ_JAABOQ010000002.1"/>
</dbReference>
<keyword evidence="2" id="KW-1133">Transmembrane helix</keyword>
<evidence type="ECO:0000256" key="1">
    <source>
        <dbReference type="SAM" id="MobiDB-lite"/>
    </source>
</evidence>
<evidence type="ECO:0000313" key="3">
    <source>
        <dbReference type="EMBL" id="NER16859.1"/>
    </source>
</evidence>
<feature type="region of interest" description="Disordered" evidence="1">
    <location>
        <begin position="46"/>
        <end position="70"/>
    </location>
</feature>
<gene>
    <name evidence="3" type="ORF">GWK10_06535</name>
</gene>
<evidence type="ECO:0000256" key="2">
    <source>
        <dbReference type="SAM" id="Phobius"/>
    </source>
</evidence>
<sequence>MKKSLVNIAGILKGVAFVIALITILLQPLGQAFFLLGDAEIEVSEVDFEEDSEEQEEKKEDDSKNEKIELQHTNAHSQSILFLSKNRSYQLLQLVQNFDPDILIPPPEQV</sequence>
<keyword evidence="2" id="KW-0472">Membrane</keyword>
<accession>A0A6M0CLZ9</accession>
<evidence type="ECO:0000313" key="4">
    <source>
        <dbReference type="Proteomes" id="UP000474296"/>
    </source>
</evidence>
<name>A0A6M0CLZ9_9FLAO</name>